<keyword evidence="3" id="KW-1185">Reference proteome</keyword>
<dbReference type="RefSeq" id="WP_184983636.1">
    <property type="nucleotide sequence ID" value="NZ_BAAALO010000038.1"/>
</dbReference>
<dbReference type="EMBL" id="JACHIU010000001">
    <property type="protein sequence ID" value="MBB6474812.1"/>
    <property type="molecule type" value="Genomic_DNA"/>
</dbReference>
<comment type="caution">
    <text evidence="2">The sequence shown here is derived from an EMBL/GenBank/DDBJ whole genome shotgun (WGS) entry which is preliminary data.</text>
</comment>
<evidence type="ECO:0000313" key="2">
    <source>
        <dbReference type="EMBL" id="MBB6474812.1"/>
    </source>
</evidence>
<evidence type="ECO:0000313" key="3">
    <source>
        <dbReference type="Proteomes" id="UP000555564"/>
    </source>
</evidence>
<accession>A0A7X0M7Y8</accession>
<evidence type="ECO:0000256" key="1">
    <source>
        <dbReference type="SAM" id="MobiDB-lite"/>
    </source>
</evidence>
<feature type="compositionally biased region" description="Basic and acidic residues" evidence="1">
    <location>
        <begin position="44"/>
        <end position="57"/>
    </location>
</feature>
<organism evidence="2 3">
    <name type="scientific">Sphaerisporangium rubeum</name>
    <dbReference type="NCBI Taxonomy" id="321317"/>
    <lineage>
        <taxon>Bacteria</taxon>
        <taxon>Bacillati</taxon>
        <taxon>Actinomycetota</taxon>
        <taxon>Actinomycetes</taxon>
        <taxon>Streptosporangiales</taxon>
        <taxon>Streptosporangiaceae</taxon>
        <taxon>Sphaerisporangium</taxon>
    </lineage>
</organism>
<dbReference type="Proteomes" id="UP000555564">
    <property type="component" value="Unassembled WGS sequence"/>
</dbReference>
<dbReference type="AlphaFoldDB" id="A0A7X0M7Y8"/>
<reference evidence="2 3" key="1">
    <citation type="submission" date="2020-08" db="EMBL/GenBank/DDBJ databases">
        <title>Sequencing the genomes of 1000 actinobacteria strains.</title>
        <authorList>
            <person name="Klenk H.-P."/>
        </authorList>
    </citation>
    <scope>NUCLEOTIDE SEQUENCE [LARGE SCALE GENOMIC DNA]</scope>
    <source>
        <strain evidence="2 3">DSM 44936</strain>
    </source>
</reference>
<feature type="region of interest" description="Disordered" evidence="1">
    <location>
        <begin position="35"/>
        <end position="117"/>
    </location>
</feature>
<sequence length="187" mass="20868">MAGLNWDRSKREVMMAVAATEHRLEEAMLKDVELLGHSGFGGDPEARDDYRDFRQSLKEQLYGAAPTTRTNGPSKQKSSAKRQPVTPARKASPTKRGRSAPVTPPDPSTSSKSPDLQLNRLLEQIGRARRENKYARVLGLCGTAISILDHVQRRRADKVRPIIKAHMAWAKANMNADNAKKLFIRRG</sequence>
<gene>
    <name evidence="2" type="ORF">BJ992_004243</name>
</gene>
<feature type="compositionally biased region" description="Polar residues" evidence="1">
    <location>
        <begin position="67"/>
        <end position="77"/>
    </location>
</feature>
<name>A0A7X0M7Y8_9ACTN</name>
<proteinExistence type="predicted"/>
<protein>
    <submittedName>
        <fullName evidence="2">Uncharacterized protein</fullName>
    </submittedName>
</protein>